<feature type="chain" id="PRO_5026108937" evidence="1">
    <location>
        <begin position="20"/>
        <end position="225"/>
    </location>
</feature>
<sequence length="225" mass="26259">MLKKILFIIFLLYSTTGLASTNNNQDDLAQIFSNDVLKLDFPDGLTLQSMAIIADKKGYLIYFDDNIDTQQSIPQVNTKISSLALFKQYIEKFNLKYKIHKDGFIHIYTKENYIPEVPYSYGSMFLVSDEKYGCYTKVHDIMDLYNMNLYDQSPSDKSLKKFALDTILINAVFKNKRINFMCMTQGDSTEFLHLNINGFDFMQIVELFYQLKYEFQTTKGHDSMK</sequence>
<gene>
    <name evidence="2" type="ORF">G8E00_08850</name>
</gene>
<accession>A0A6G8RVT0</accession>
<evidence type="ECO:0000313" key="3">
    <source>
        <dbReference type="Proteomes" id="UP000502297"/>
    </source>
</evidence>
<keyword evidence="3" id="KW-1185">Reference proteome</keyword>
<evidence type="ECO:0000313" key="2">
    <source>
        <dbReference type="EMBL" id="QIO06052.1"/>
    </source>
</evidence>
<reference evidence="2 3" key="1">
    <citation type="submission" date="2020-03" db="EMBL/GenBank/DDBJ databases">
        <authorList>
            <person name="Zhu W."/>
        </authorList>
    </citation>
    <scope>NUCLEOTIDE SEQUENCE [LARGE SCALE GENOMIC DNA]</scope>
    <source>
        <strain evidence="2 3">323-1</strain>
    </source>
</reference>
<protein>
    <submittedName>
        <fullName evidence="2">Uncharacterized protein</fullName>
    </submittedName>
</protein>
<evidence type="ECO:0000256" key="1">
    <source>
        <dbReference type="SAM" id="SignalP"/>
    </source>
</evidence>
<feature type="signal peptide" evidence="1">
    <location>
        <begin position="1"/>
        <end position="19"/>
    </location>
</feature>
<name>A0A6G8RVT0_9GAMM</name>
<proteinExistence type="predicted"/>
<keyword evidence="1" id="KW-0732">Signal</keyword>
<dbReference type="AlphaFoldDB" id="A0A6G8RVT0"/>
<dbReference type="EMBL" id="CP049801">
    <property type="protein sequence ID" value="QIO06052.1"/>
    <property type="molecule type" value="Genomic_DNA"/>
</dbReference>
<dbReference type="Proteomes" id="UP000502297">
    <property type="component" value="Chromosome"/>
</dbReference>
<dbReference type="KEGG" id="asha:G8E00_08850"/>
<organism evidence="2 3">
    <name type="scientific">Acinetobacter shaoyimingii</name>
    <dbReference type="NCBI Taxonomy" id="2715164"/>
    <lineage>
        <taxon>Bacteria</taxon>
        <taxon>Pseudomonadati</taxon>
        <taxon>Pseudomonadota</taxon>
        <taxon>Gammaproteobacteria</taxon>
        <taxon>Moraxellales</taxon>
        <taxon>Moraxellaceae</taxon>
        <taxon>Acinetobacter</taxon>
    </lineage>
</organism>
<dbReference type="RefSeq" id="WP_166223784.1">
    <property type="nucleotide sequence ID" value="NZ_CP049801.1"/>
</dbReference>